<evidence type="ECO:0000259" key="9">
    <source>
        <dbReference type="Pfam" id="PF04547"/>
    </source>
</evidence>
<keyword evidence="4 8" id="KW-0812">Transmembrane</keyword>
<evidence type="ECO:0000256" key="1">
    <source>
        <dbReference type="ARBA" id="ARBA00004651"/>
    </source>
</evidence>
<feature type="domain" description="Anoctamin dimerisation" evidence="10">
    <location>
        <begin position="82"/>
        <end position="334"/>
    </location>
</feature>
<feature type="transmembrane region" description="Helical" evidence="8">
    <location>
        <begin position="348"/>
        <end position="376"/>
    </location>
</feature>
<evidence type="ECO:0000256" key="3">
    <source>
        <dbReference type="ARBA" id="ARBA00022475"/>
    </source>
</evidence>
<comment type="subcellular location">
    <subcellularLocation>
        <location evidence="1">Cell membrane</location>
        <topology evidence="1">Multi-pass membrane protein</topology>
    </subcellularLocation>
    <subcellularLocation>
        <location evidence="8">Membrane</location>
        <topology evidence="8">Multi-pass membrane protein</topology>
    </subcellularLocation>
</comment>
<dbReference type="AlphaFoldDB" id="A0A818LNZ4"/>
<dbReference type="EMBL" id="CAJNYD010004219">
    <property type="protein sequence ID" value="CAF3581447.1"/>
    <property type="molecule type" value="Genomic_DNA"/>
</dbReference>
<comment type="similarity">
    <text evidence="2 8">Belongs to the anoctamin family.</text>
</comment>
<dbReference type="Pfam" id="PF04547">
    <property type="entry name" value="Anoctamin"/>
    <property type="match status" value="1"/>
</dbReference>
<evidence type="ECO:0000259" key="10">
    <source>
        <dbReference type="Pfam" id="PF16178"/>
    </source>
</evidence>
<dbReference type="InterPro" id="IPR049452">
    <property type="entry name" value="Anoctamin_TM"/>
</dbReference>
<gene>
    <name evidence="11" type="ORF">LUA448_LOCUS29469</name>
</gene>
<evidence type="ECO:0000313" key="12">
    <source>
        <dbReference type="Proteomes" id="UP000663833"/>
    </source>
</evidence>
<protein>
    <recommendedName>
        <fullName evidence="8">Anoctamin</fullName>
    </recommendedName>
</protein>
<dbReference type="Pfam" id="PF16178">
    <property type="entry name" value="Anoct_dimer"/>
    <property type="match status" value="1"/>
</dbReference>
<feature type="transmembrane region" description="Helical" evidence="8">
    <location>
        <begin position="708"/>
        <end position="731"/>
    </location>
</feature>
<dbReference type="InterPro" id="IPR007632">
    <property type="entry name" value="Anoctamin"/>
</dbReference>
<dbReference type="InterPro" id="IPR032394">
    <property type="entry name" value="Anoct_dimer"/>
</dbReference>
<evidence type="ECO:0000256" key="4">
    <source>
        <dbReference type="ARBA" id="ARBA00022692"/>
    </source>
</evidence>
<proteinExistence type="inferred from homology"/>
<reference evidence="11" key="1">
    <citation type="submission" date="2021-02" db="EMBL/GenBank/DDBJ databases">
        <authorList>
            <person name="Nowell W R."/>
        </authorList>
    </citation>
    <scope>NUCLEOTIDE SEQUENCE</scope>
</reference>
<comment type="caution">
    <text evidence="11">The sequence shown here is derived from an EMBL/GenBank/DDBJ whole genome shotgun (WGS) entry which is preliminary data.</text>
</comment>
<dbReference type="PANTHER" id="PTHR12308">
    <property type="entry name" value="ANOCTAMIN"/>
    <property type="match status" value="1"/>
</dbReference>
<sequence length="952" mass="110897">MHSDTFRTTDVLFFLDTNDRIHEALVCKTMFDSIESDVTYGPLDESEESVAAANELADKNDDPDMQMSESVHLLLQDDSFNCFNDGKSKIDYILVYEDKDTATIDELILPMPPGVNSEENDRLTLALQKEKDKRQLFKRRFLSNLSKIGLLMETDVREGDRNFVYFIKIHIPWALLLKYAEDLNFRVPIRAVNNYSAKITFVDRIRRLLRLSHNPLLSEAPRRYYDLFTSVFEIAKKDRYMGDNNFPVHFTNIQRSFAVHEILQTTPFGLTEKGEIGIERLVRDGVFQAAYSLHDGDYKFDKTEHPSPFNENNPRRVLYDTWASYKLFYKYQPLDLIREYFGEKVSLYFAWLGLYTTWLLPASLVGILVFCFGFIYLSNNVPANDVCTIGQNITMCPICDVCPYWQLSETCSYARLGVFFDHPGTVFYAIFMSFWAVTFLKSWKRKNAKITHRWDLMEFEEEENRPRPEFAIRASTIEKNPITGILEPYFPATSRRYRILSGVIILSIMICIVIIFIIAIIVYRIIVSIQLFQNENLRQYALSFASISGAVINLIIIMVLGHLYEIIAYKLTQWEMHRTQNEFDNYFTIKVFIFQFVNIYSSIFYIAFIKGKAVGYPGHYVKILNLRQEECGQGGCLIELAIQLGIIMIGKQALSNIQEVMWPKILALYQRWRVSIPKTKSTTQWEDDFKHTPFGGLFEEYLEMALQFGFITIFVAAFPIAPFFALLNNWIEIRLDASKLVCATRLYFSLFLFASLLIKKKPFMIDRRPIAFRSSTIGIWFNILQSLAYLAIVANAFLIAFTSEFLPKILYQYTVNWDLIGYTNFTLAVAPVNTTSRECMYRDFRNPDGTLTVFFWKLLALRLFFVILFEHIVFVLCRLTDAIIDDVPESLSIKIRREKYLAKRALQDSSKLNQIFEENDEERESRSKFTKYFRTSRPKTGAATSNDIRRTH</sequence>
<evidence type="ECO:0000256" key="2">
    <source>
        <dbReference type="ARBA" id="ARBA00009671"/>
    </source>
</evidence>
<dbReference type="PANTHER" id="PTHR12308:SF87">
    <property type="entry name" value="ANOCTAMIN"/>
    <property type="match status" value="1"/>
</dbReference>
<dbReference type="GO" id="GO:0005886">
    <property type="term" value="C:plasma membrane"/>
    <property type="evidence" value="ECO:0007669"/>
    <property type="project" value="UniProtKB-SubCell"/>
</dbReference>
<organism evidence="11 12">
    <name type="scientific">Rotaria socialis</name>
    <dbReference type="NCBI Taxonomy" id="392032"/>
    <lineage>
        <taxon>Eukaryota</taxon>
        <taxon>Metazoa</taxon>
        <taxon>Spiralia</taxon>
        <taxon>Gnathifera</taxon>
        <taxon>Rotifera</taxon>
        <taxon>Eurotatoria</taxon>
        <taxon>Bdelloidea</taxon>
        <taxon>Philodinida</taxon>
        <taxon>Philodinidae</taxon>
        <taxon>Rotaria</taxon>
    </lineage>
</organism>
<accession>A0A818LNZ4</accession>
<feature type="transmembrane region" description="Helical" evidence="8">
    <location>
        <begin position="425"/>
        <end position="443"/>
    </location>
</feature>
<evidence type="ECO:0000313" key="11">
    <source>
        <dbReference type="EMBL" id="CAF3581447.1"/>
    </source>
</evidence>
<dbReference type="Proteomes" id="UP000663833">
    <property type="component" value="Unassembled WGS sequence"/>
</dbReference>
<name>A0A818LNZ4_9BILA</name>
<keyword evidence="7" id="KW-0325">Glycoprotein</keyword>
<comment type="caution">
    <text evidence="8">Lacks conserved residue(s) required for the propagation of feature annotation.</text>
</comment>
<dbReference type="GO" id="GO:0005254">
    <property type="term" value="F:chloride channel activity"/>
    <property type="evidence" value="ECO:0007669"/>
    <property type="project" value="TreeGrafter"/>
</dbReference>
<feature type="transmembrane region" description="Helical" evidence="8">
    <location>
        <begin position="539"/>
        <end position="564"/>
    </location>
</feature>
<evidence type="ECO:0000256" key="5">
    <source>
        <dbReference type="ARBA" id="ARBA00022989"/>
    </source>
</evidence>
<feature type="domain" description="Anoctamin transmembrane" evidence="9">
    <location>
        <begin position="337"/>
        <end position="898"/>
    </location>
</feature>
<evidence type="ECO:0000256" key="7">
    <source>
        <dbReference type="ARBA" id="ARBA00023180"/>
    </source>
</evidence>
<keyword evidence="6 8" id="KW-0472">Membrane</keyword>
<dbReference type="GO" id="GO:0046983">
    <property type="term" value="F:protein dimerization activity"/>
    <property type="evidence" value="ECO:0007669"/>
    <property type="project" value="InterPro"/>
</dbReference>
<evidence type="ECO:0000256" key="6">
    <source>
        <dbReference type="ARBA" id="ARBA00023136"/>
    </source>
</evidence>
<evidence type="ECO:0000256" key="8">
    <source>
        <dbReference type="RuleBase" id="RU280814"/>
    </source>
</evidence>
<feature type="transmembrane region" description="Helical" evidence="8">
    <location>
        <begin position="854"/>
        <end position="877"/>
    </location>
</feature>
<keyword evidence="3" id="KW-1003">Cell membrane</keyword>
<keyword evidence="5 8" id="KW-1133">Transmembrane helix</keyword>
<feature type="transmembrane region" description="Helical" evidence="8">
    <location>
        <begin position="779"/>
        <end position="801"/>
    </location>
</feature>
<feature type="transmembrane region" description="Helical" evidence="8">
    <location>
        <begin position="503"/>
        <end position="527"/>
    </location>
</feature>